<keyword evidence="1" id="KW-0732">Signal</keyword>
<dbReference type="AlphaFoldDB" id="A0A7V2T072"/>
<name>A0A7V2T072_LEUMU</name>
<dbReference type="Proteomes" id="UP000885750">
    <property type="component" value="Unassembled WGS sequence"/>
</dbReference>
<organism evidence="2">
    <name type="scientific">Leucothrix mucor</name>
    <dbReference type="NCBI Taxonomy" id="45248"/>
    <lineage>
        <taxon>Bacteria</taxon>
        <taxon>Pseudomonadati</taxon>
        <taxon>Pseudomonadota</taxon>
        <taxon>Gammaproteobacteria</taxon>
        <taxon>Thiotrichales</taxon>
        <taxon>Thiotrichaceae</taxon>
        <taxon>Leucothrix</taxon>
    </lineage>
</organism>
<comment type="caution">
    <text evidence="2">The sequence shown here is derived from an EMBL/GenBank/DDBJ whole genome shotgun (WGS) entry which is preliminary data.</text>
</comment>
<proteinExistence type="predicted"/>
<accession>A0A7V2T072</accession>
<sequence length="520" mass="55731">MKIIKALIALLLVLVSANTLAWYDTNNATTAPNWHYRVPINVPANATINSTIKFDVNFNTLMTQLGVTGTFDSNSLRIVRPNEALVLQQEYSERLYNGVLDPASNAQGEIKFILEDAGPSVYYLYFDSIENGAKAISSQAPINGNFEHSDGAIPTGWITSSINANGAQNNEVYDTTYGDNYSGTLTCSDQAINNADTSPNNTNSPASTTGRKWHLLGYRNKCEDGPNGQKEKITISKSITVPASNMGRLNFFFQLQAYDSIDYDLFQISIDNTVIDHTQLNIANTGNALTIKTTGIGRRNQYSVSLVDAGWQQGSLNLAPYAGQTITVSFNTTFATDNVFRSWVKLDDIEWSLVVATLGTAEMQLPEISMKKTSATISDPINGAISPKAIPGALIEYTITATNNGASATDNNSIAIVDAIPASTALYVADIASAGSGPVKFNNGVVASGLSYNFLSLGSNTDNISFSNDGGASFNYTPVADADGVDTNVTNIKVTPSGQFSAKTAADAPAFQVRFRVLLR</sequence>
<evidence type="ECO:0000256" key="1">
    <source>
        <dbReference type="SAM" id="SignalP"/>
    </source>
</evidence>
<protein>
    <recommendedName>
        <fullName evidence="3">DUF11 domain-containing protein</fullName>
    </recommendedName>
</protein>
<evidence type="ECO:0008006" key="3">
    <source>
        <dbReference type="Google" id="ProtNLM"/>
    </source>
</evidence>
<evidence type="ECO:0000313" key="2">
    <source>
        <dbReference type="EMBL" id="HFC92742.1"/>
    </source>
</evidence>
<dbReference type="EMBL" id="DRMS01000298">
    <property type="protein sequence ID" value="HFC92742.1"/>
    <property type="molecule type" value="Genomic_DNA"/>
</dbReference>
<feature type="signal peptide" evidence="1">
    <location>
        <begin position="1"/>
        <end position="21"/>
    </location>
</feature>
<reference evidence="2" key="1">
    <citation type="journal article" date="2020" name="mSystems">
        <title>Genome- and Community-Level Interaction Insights into Carbon Utilization and Element Cycling Functions of Hydrothermarchaeota in Hydrothermal Sediment.</title>
        <authorList>
            <person name="Zhou Z."/>
            <person name="Liu Y."/>
            <person name="Xu W."/>
            <person name="Pan J."/>
            <person name="Luo Z.H."/>
            <person name="Li M."/>
        </authorList>
    </citation>
    <scope>NUCLEOTIDE SEQUENCE [LARGE SCALE GENOMIC DNA]</scope>
    <source>
        <strain evidence="2">HyVt-493</strain>
    </source>
</reference>
<gene>
    <name evidence="2" type="ORF">ENJ51_08005</name>
</gene>
<feature type="chain" id="PRO_5031109798" description="DUF11 domain-containing protein" evidence="1">
    <location>
        <begin position="22"/>
        <end position="520"/>
    </location>
</feature>